<protein>
    <submittedName>
        <fullName evidence="1">Uncharacterized protein</fullName>
    </submittedName>
</protein>
<reference evidence="2" key="1">
    <citation type="journal article" date="2012" name="Nat. Biotechnol.">
        <title>Reference genome sequence of the model plant Setaria.</title>
        <authorList>
            <person name="Bennetzen J.L."/>
            <person name="Schmutz J."/>
            <person name="Wang H."/>
            <person name="Percifield R."/>
            <person name="Hawkins J."/>
            <person name="Pontaroli A.C."/>
            <person name="Estep M."/>
            <person name="Feng L."/>
            <person name="Vaughn J.N."/>
            <person name="Grimwood J."/>
            <person name="Jenkins J."/>
            <person name="Barry K."/>
            <person name="Lindquist E."/>
            <person name="Hellsten U."/>
            <person name="Deshpande S."/>
            <person name="Wang X."/>
            <person name="Wu X."/>
            <person name="Mitros T."/>
            <person name="Triplett J."/>
            <person name="Yang X."/>
            <person name="Ye C.Y."/>
            <person name="Mauro-Herrera M."/>
            <person name="Wang L."/>
            <person name="Li P."/>
            <person name="Sharma M."/>
            <person name="Sharma R."/>
            <person name="Ronald P.C."/>
            <person name="Panaud O."/>
            <person name="Kellogg E.A."/>
            <person name="Brutnell T.P."/>
            <person name="Doust A.N."/>
            <person name="Tuskan G.A."/>
            <person name="Rokhsar D."/>
            <person name="Devos K.M."/>
        </authorList>
    </citation>
    <scope>NUCLEOTIDE SEQUENCE [LARGE SCALE GENOMIC DNA]</scope>
    <source>
        <strain evidence="2">cv. Yugu1</strain>
    </source>
</reference>
<name>K3YBA0_SETIT</name>
<dbReference type="EnsemblPlants" id="KQK96801">
    <property type="protein sequence ID" value="KQK96801"/>
    <property type="gene ID" value="SETIT_011494mg"/>
</dbReference>
<accession>K3YBA0</accession>
<dbReference type="EMBL" id="AGNK02004262">
    <property type="status" value="NOT_ANNOTATED_CDS"/>
    <property type="molecule type" value="Genomic_DNA"/>
</dbReference>
<dbReference type="HOGENOM" id="CLU_2546919_0_0_1"/>
<reference evidence="1" key="2">
    <citation type="submission" date="2018-08" db="UniProtKB">
        <authorList>
            <consortium name="EnsemblPlants"/>
        </authorList>
    </citation>
    <scope>IDENTIFICATION</scope>
    <source>
        <strain evidence="1">Yugu1</strain>
    </source>
</reference>
<dbReference type="Proteomes" id="UP000004995">
    <property type="component" value="Unassembled WGS sequence"/>
</dbReference>
<dbReference type="InParanoid" id="K3YBA0"/>
<evidence type="ECO:0000313" key="2">
    <source>
        <dbReference type="Proteomes" id="UP000004995"/>
    </source>
</evidence>
<sequence>MTADEDMPHAQMGSFSDNNAHAAMRRSIQFSTIALVSAAETFSADGTKEMLNNNSSVEQDCQGDKVGKAVKLVEYSDSEADEI</sequence>
<keyword evidence="2" id="KW-1185">Reference proteome</keyword>
<evidence type="ECO:0000313" key="1">
    <source>
        <dbReference type="EnsemblPlants" id="KQK96801"/>
    </source>
</evidence>
<organism evidence="1 2">
    <name type="scientific">Setaria italica</name>
    <name type="common">Foxtail millet</name>
    <name type="synonym">Panicum italicum</name>
    <dbReference type="NCBI Taxonomy" id="4555"/>
    <lineage>
        <taxon>Eukaryota</taxon>
        <taxon>Viridiplantae</taxon>
        <taxon>Streptophyta</taxon>
        <taxon>Embryophyta</taxon>
        <taxon>Tracheophyta</taxon>
        <taxon>Spermatophyta</taxon>
        <taxon>Magnoliopsida</taxon>
        <taxon>Liliopsida</taxon>
        <taxon>Poales</taxon>
        <taxon>Poaceae</taxon>
        <taxon>PACMAD clade</taxon>
        <taxon>Panicoideae</taxon>
        <taxon>Panicodae</taxon>
        <taxon>Paniceae</taxon>
        <taxon>Cenchrinae</taxon>
        <taxon>Setaria</taxon>
    </lineage>
</organism>
<dbReference type="AlphaFoldDB" id="K3YBA0"/>
<dbReference type="Gramene" id="KQK96801">
    <property type="protein sequence ID" value="KQK96801"/>
    <property type="gene ID" value="SETIT_011494mg"/>
</dbReference>
<proteinExistence type="predicted"/>